<keyword evidence="6" id="KW-0325">Glycoprotein</keyword>
<evidence type="ECO:0000256" key="5">
    <source>
        <dbReference type="ARBA" id="ARBA00023136"/>
    </source>
</evidence>
<evidence type="ECO:0000256" key="8">
    <source>
        <dbReference type="SAM" id="SignalP"/>
    </source>
</evidence>
<organism evidence="10 12">
    <name type="scientific">Rotaria sordida</name>
    <dbReference type="NCBI Taxonomy" id="392033"/>
    <lineage>
        <taxon>Eukaryota</taxon>
        <taxon>Metazoa</taxon>
        <taxon>Spiralia</taxon>
        <taxon>Gnathifera</taxon>
        <taxon>Rotifera</taxon>
        <taxon>Eurotatoria</taxon>
        <taxon>Bdelloidea</taxon>
        <taxon>Philodinida</taxon>
        <taxon>Philodinidae</taxon>
        <taxon>Rotaria</taxon>
    </lineage>
</organism>
<comment type="caution">
    <text evidence="10">The sequence shown here is derived from an EMBL/GenBank/DDBJ whole genome shotgun (WGS) entry which is preliminary data.</text>
</comment>
<evidence type="ECO:0000259" key="9">
    <source>
        <dbReference type="SMART" id="SM00765"/>
    </source>
</evidence>
<evidence type="ECO:0000313" key="10">
    <source>
        <dbReference type="EMBL" id="CAF0864351.1"/>
    </source>
</evidence>
<sequence length="291" mass="33951">MKIFIAFLLLLISPIELRRHNDDMYELDDLLKTQYNYRHRPYKQNFYDQSDDERYDPSLFQHEKLSSSRKKVLDENDDIVNEESESNDGTDRLKLTTTIINQNDLSDQSLCINKYDIKYEQLIKVKELKNGAHMIRYILIDKRSLSSNMNIHDSCMFNCCEETTCDLAMLSEQPTHDGYKCYLFACNGSCTLASHQDYTIMIPKKNSAYYTKSLTTIIDEKLTSTISNVTILQNKSYFREIAVIIFLVLGLLCTIILFVILCCYCRKVRKGGRRLKNYAVDADYLINGLYL</sequence>
<keyword evidence="5 7" id="KW-0472">Membrane</keyword>
<protein>
    <recommendedName>
        <fullName evidence="9">Seven cysteines N-terminal domain-containing protein</fullName>
    </recommendedName>
</protein>
<reference evidence="10" key="1">
    <citation type="submission" date="2021-02" db="EMBL/GenBank/DDBJ databases">
        <authorList>
            <person name="Nowell W R."/>
        </authorList>
    </citation>
    <scope>NUCLEOTIDE SEQUENCE</scope>
</reference>
<proteinExistence type="predicted"/>
<dbReference type="Proteomes" id="UP000663889">
    <property type="component" value="Unassembled WGS sequence"/>
</dbReference>
<dbReference type="GO" id="GO:0016020">
    <property type="term" value="C:membrane"/>
    <property type="evidence" value="ECO:0007669"/>
    <property type="project" value="UniProtKB-SubCell"/>
</dbReference>
<feature type="transmembrane region" description="Helical" evidence="7">
    <location>
        <begin position="241"/>
        <end position="264"/>
    </location>
</feature>
<name>A0A813XF13_9BILA</name>
<dbReference type="Proteomes" id="UP000663882">
    <property type="component" value="Unassembled WGS sequence"/>
</dbReference>
<feature type="chain" id="PRO_5035683283" description="Seven cysteines N-terminal domain-containing protein" evidence="8">
    <location>
        <begin position="18"/>
        <end position="291"/>
    </location>
</feature>
<dbReference type="SMART" id="SM00765">
    <property type="entry name" value="MANEC"/>
    <property type="match status" value="1"/>
</dbReference>
<dbReference type="PANTHER" id="PTHR46876">
    <property type="entry name" value="LOW-DENSITY LIPOPROTEIN RECEPTOR-RELATED PROTEIN 11"/>
    <property type="match status" value="1"/>
</dbReference>
<feature type="signal peptide" evidence="8">
    <location>
        <begin position="1"/>
        <end position="17"/>
    </location>
</feature>
<comment type="subcellular location">
    <subcellularLocation>
        <location evidence="1">Membrane</location>
        <topology evidence="1">Single-pass type I membrane protein</topology>
    </subcellularLocation>
</comment>
<dbReference type="AlphaFoldDB" id="A0A813XF13"/>
<keyword evidence="4 7" id="KW-1133">Transmembrane helix</keyword>
<dbReference type="OrthoDB" id="10015752at2759"/>
<evidence type="ECO:0000313" key="12">
    <source>
        <dbReference type="Proteomes" id="UP000663882"/>
    </source>
</evidence>
<gene>
    <name evidence="10" type="ORF">RFH988_LOCUS7136</name>
    <name evidence="11" type="ORF">SEV965_LOCUS22176</name>
</gene>
<dbReference type="EMBL" id="CAJNOO010000223">
    <property type="protein sequence ID" value="CAF0864351.1"/>
    <property type="molecule type" value="Genomic_DNA"/>
</dbReference>
<dbReference type="EMBL" id="CAJNOU010001550">
    <property type="protein sequence ID" value="CAF1220824.1"/>
    <property type="molecule type" value="Genomic_DNA"/>
</dbReference>
<evidence type="ECO:0000256" key="1">
    <source>
        <dbReference type="ARBA" id="ARBA00004479"/>
    </source>
</evidence>
<dbReference type="Pfam" id="PF07502">
    <property type="entry name" value="MANEC"/>
    <property type="match status" value="1"/>
</dbReference>
<evidence type="ECO:0000313" key="11">
    <source>
        <dbReference type="EMBL" id="CAF1220824.1"/>
    </source>
</evidence>
<evidence type="ECO:0000256" key="7">
    <source>
        <dbReference type="SAM" id="Phobius"/>
    </source>
</evidence>
<keyword evidence="2 7" id="KW-0812">Transmembrane</keyword>
<evidence type="ECO:0000256" key="6">
    <source>
        <dbReference type="ARBA" id="ARBA00023180"/>
    </source>
</evidence>
<evidence type="ECO:0000256" key="2">
    <source>
        <dbReference type="ARBA" id="ARBA00022692"/>
    </source>
</evidence>
<evidence type="ECO:0000256" key="3">
    <source>
        <dbReference type="ARBA" id="ARBA00022729"/>
    </source>
</evidence>
<dbReference type="InterPro" id="IPR013980">
    <property type="entry name" value="MANSC_dom"/>
</dbReference>
<accession>A0A813XF13</accession>
<evidence type="ECO:0000256" key="4">
    <source>
        <dbReference type="ARBA" id="ARBA00022989"/>
    </source>
</evidence>
<keyword evidence="3 8" id="KW-0732">Signal</keyword>
<feature type="domain" description="Seven cysteines N-terminal" evidence="9">
    <location>
        <begin position="106"/>
        <end position="201"/>
    </location>
</feature>
<dbReference type="PANTHER" id="PTHR46876:SF1">
    <property type="entry name" value="LOW-DENSITY LIPOPROTEIN RECEPTOR-RELATED PROTEIN 11"/>
    <property type="match status" value="1"/>
</dbReference>
<dbReference type="InterPro" id="IPR011106">
    <property type="entry name" value="MANSC_N"/>
</dbReference>